<protein>
    <recommendedName>
        <fullName evidence="4">Heme exporter protein C</fullName>
    </recommendedName>
</protein>
<evidence type="ECO:0000259" key="10">
    <source>
        <dbReference type="Pfam" id="PF01578"/>
    </source>
</evidence>
<organism evidence="11 12">
    <name type="scientific">Candidatus Acidiferrum panamense</name>
    <dbReference type="NCBI Taxonomy" id="2741543"/>
    <lineage>
        <taxon>Bacteria</taxon>
        <taxon>Pseudomonadati</taxon>
        <taxon>Acidobacteriota</taxon>
        <taxon>Terriglobia</taxon>
        <taxon>Candidatus Acidiferrales</taxon>
        <taxon>Candidatus Acidiferrum</taxon>
    </lineage>
</organism>
<keyword evidence="7 9" id="KW-1133">Transmembrane helix</keyword>
<evidence type="ECO:0000256" key="9">
    <source>
        <dbReference type="SAM" id="Phobius"/>
    </source>
</evidence>
<feature type="transmembrane region" description="Helical" evidence="9">
    <location>
        <begin position="201"/>
        <end position="223"/>
    </location>
</feature>
<gene>
    <name evidence="11" type="primary">ccsA</name>
    <name evidence="11" type="ORF">HRJ53_26225</name>
</gene>
<dbReference type="GO" id="GO:0020037">
    <property type="term" value="F:heme binding"/>
    <property type="evidence" value="ECO:0007669"/>
    <property type="project" value="InterPro"/>
</dbReference>
<keyword evidence="12" id="KW-1185">Reference proteome</keyword>
<dbReference type="GO" id="GO:0015232">
    <property type="term" value="F:heme transmembrane transporter activity"/>
    <property type="evidence" value="ECO:0007669"/>
    <property type="project" value="InterPro"/>
</dbReference>
<evidence type="ECO:0000256" key="7">
    <source>
        <dbReference type="ARBA" id="ARBA00022989"/>
    </source>
</evidence>
<evidence type="ECO:0000256" key="4">
    <source>
        <dbReference type="ARBA" id="ARBA00016463"/>
    </source>
</evidence>
<dbReference type="AlphaFoldDB" id="A0A7V8SZV3"/>
<evidence type="ECO:0000256" key="1">
    <source>
        <dbReference type="ARBA" id="ARBA00002442"/>
    </source>
</evidence>
<evidence type="ECO:0000256" key="5">
    <source>
        <dbReference type="ARBA" id="ARBA00022692"/>
    </source>
</evidence>
<comment type="similarity">
    <text evidence="3">Belongs to the CcmC/CycZ/HelC family.</text>
</comment>
<keyword evidence="5 9" id="KW-0812">Transmembrane</keyword>
<proteinExistence type="inferred from homology"/>
<evidence type="ECO:0000256" key="6">
    <source>
        <dbReference type="ARBA" id="ARBA00022748"/>
    </source>
</evidence>
<feature type="transmembrane region" description="Helical" evidence="9">
    <location>
        <begin position="108"/>
        <end position="127"/>
    </location>
</feature>
<name>A0A7V8SZV3_9BACT</name>
<evidence type="ECO:0000256" key="3">
    <source>
        <dbReference type="ARBA" id="ARBA00005840"/>
    </source>
</evidence>
<comment type="function">
    <text evidence="1">Required for the export of heme to the periplasm for the biogenesis of c-type cytochromes.</text>
</comment>
<dbReference type="InterPro" id="IPR045062">
    <property type="entry name" value="Cyt_c_biogenesis_CcsA/CcmC"/>
</dbReference>
<evidence type="ECO:0000256" key="8">
    <source>
        <dbReference type="ARBA" id="ARBA00023136"/>
    </source>
</evidence>
<evidence type="ECO:0000313" key="12">
    <source>
        <dbReference type="Proteomes" id="UP000567293"/>
    </source>
</evidence>
<feature type="transmembrane region" description="Helical" evidence="9">
    <location>
        <begin position="170"/>
        <end position="189"/>
    </location>
</feature>
<keyword evidence="8 9" id="KW-0472">Membrane</keyword>
<accession>A0A7V8SZV3</accession>
<feature type="transmembrane region" description="Helical" evidence="9">
    <location>
        <begin position="78"/>
        <end position="96"/>
    </location>
</feature>
<dbReference type="PANTHER" id="PTHR30071">
    <property type="entry name" value="HEME EXPORTER PROTEIN C"/>
    <property type="match status" value="1"/>
</dbReference>
<evidence type="ECO:0000256" key="2">
    <source>
        <dbReference type="ARBA" id="ARBA00004141"/>
    </source>
</evidence>
<feature type="transmembrane region" description="Helical" evidence="9">
    <location>
        <begin position="47"/>
        <end position="66"/>
    </location>
</feature>
<dbReference type="PRINTS" id="PR01386">
    <property type="entry name" value="CCMCBIOGNSIS"/>
</dbReference>
<feature type="transmembrane region" description="Helical" evidence="9">
    <location>
        <begin position="134"/>
        <end position="158"/>
    </location>
</feature>
<dbReference type="InterPro" id="IPR003557">
    <property type="entry name" value="Cyt_c_biogenesis_CcmC"/>
</dbReference>
<evidence type="ECO:0000313" key="11">
    <source>
        <dbReference type="EMBL" id="MBA0088498.1"/>
    </source>
</evidence>
<dbReference type="PANTHER" id="PTHR30071:SF1">
    <property type="entry name" value="CYTOCHROME B_B6 PROTEIN-RELATED"/>
    <property type="match status" value="1"/>
</dbReference>
<dbReference type="Pfam" id="PF01578">
    <property type="entry name" value="Cytochrom_C_asm"/>
    <property type="match status" value="1"/>
</dbReference>
<dbReference type="GO" id="GO:0005886">
    <property type="term" value="C:plasma membrane"/>
    <property type="evidence" value="ECO:0007669"/>
    <property type="project" value="TreeGrafter"/>
</dbReference>
<feature type="transmembrane region" description="Helical" evidence="9">
    <location>
        <begin position="7"/>
        <end position="27"/>
    </location>
</feature>
<dbReference type="Proteomes" id="UP000567293">
    <property type="component" value="Unassembled WGS sequence"/>
</dbReference>
<dbReference type="InterPro" id="IPR002541">
    <property type="entry name" value="Cyt_c_assembly"/>
</dbReference>
<comment type="subcellular location">
    <subcellularLocation>
        <location evidence="2">Membrane</location>
        <topology evidence="2">Multi-pass membrane protein</topology>
    </subcellularLocation>
</comment>
<feature type="domain" description="Cytochrome c assembly protein" evidence="10">
    <location>
        <begin position="7"/>
        <end position="222"/>
    </location>
</feature>
<reference evidence="11" key="1">
    <citation type="submission" date="2020-06" db="EMBL/GenBank/DDBJ databases">
        <title>Legume-microbial interactions unlock mineral nutrients during tropical forest succession.</title>
        <authorList>
            <person name="Epihov D.Z."/>
        </authorList>
    </citation>
    <scope>NUCLEOTIDE SEQUENCE [LARGE SCALE GENOMIC DNA]</scope>
    <source>
        <strain evidence="11">Pan2503</strain>
    </source>
</reference>
<feature type="transmembrane region" description="Helical" evidence="9">
    <location>
        <begin position="243"/>
        <end position="262"/>
    </location>
</feature>
<keyword evidence="6" id="KW-0201">Cytochrome c-type biogenesis</keyword>
<sequence length="301" mass="33468">MKRLFPVLSIVAVILLAYALYLALLVAPTDAMQGNVYRIIYYHVPSAWTAFLLFFINFVASVRYLVRSKPSLERSANWIAVAIGVVGFIAPFLPPVRKLIPAGMEPSAVATTIVLIPVFYFLVGKWFPGERLDVLAVTSAEVGVVFCTIVLVTGPLWARPVWGIWWAPGDIRLTSTLVLWLIYVSYLVLRRFSNSAQTQMLAAALAVFGALDVPLVYLSIWFFRTQHPQPVIGGGGAMDPRMLHVLLFSWMAFLLFGFLVSWSRFRLELLRREVEQAQAMESLVGAAASSETSLPLSRSAK</sequence>
<comment type="caution">
    <text evidence="11">The sequence shown here is derived from an EMBL/GenBank/DDBJ whole genome shotgun (WGS) entry which is preliminary data.</text>
</comment>
<dbReference type="EMBL" id="JACDQQ010002526">
    <property type="protein sequence ID" value="MBA0088498.1"/>
    <property type="molecule type" value="Genomic_DNA"/>
</dbReference>
<dbReference type="GO" id="GO:0017004">
    <property type="term" value="P:cytochrome complex assembly"/>
    <property type="evidence" value="ECO:0007669"/>
    <property type="project" value="UniProtKB-KW"/>
</dbReference>